<comment type="similarity">
    <text evidence="1 2">Belongs to the cytochrome P450 family.</text>
</comment>
<dbReference type="PROSITE" id="PS00086">
    <property type="entry name" value="CYTOCHROME_P450"/>
    <property type="match status" value="1"/>
</dbReference>
<keyword evidence="2" id="KW-0503">Monooxygenase</keyword>
<proteinExistence type="inferred from homology"/>
<dbReference type="InterPro" id="IPR036396">
    <property type="entry name" value="Cyt_P450_sf"/>
</dbReference>
<dbReference type="SUPFAM" id="SSF48264">
    <property type="entry name" value="Cytochrome P450"/>
    <property type="match status" value="1"/>
</dbReference>
<dbReference type="InterPro" id="IPR002397">
    <property type="entry name" value="Cyt_P450_B"/>
</dbReference>
<dbReference type="EMBL" id="JAAWWK010000001">
    <property type="protein sequence ID" value="NKI16469.1"/>
    <property type="molecule type" value="Genomic_DNA"/>
</dbReference>
<dbReference type="PANTHER" id="PTHR46696">
    <property type="entry name" value="P450, PUTATIVE (EUROFUNG)-RELATED"/>
    <property type="match status" value="1"/>
</dbReference>
<keyword evidence="4" id="KW-1185">Reference proteome</keyword>
<sequence length="392" mass="43418">MRAQTPVVEGDFMGNLGVPNIAGHEAGRKTYTLFKYNDVMAVLRDADTYTSGFIAAGLGAFMDGLILTGMDGEQHKKMRTLLHPVFMPKVVNTWRGSKMEPIVREEYMKPLAPEGKANLMDFALHFPVRLIYSLIGFPDDEPESIQQYASWALDILAGPQVKPEDAAEAKARALSASESLYKAVRERVAQVRAKGELGGDLISRLIEAEYEGKLLDDHEIATFVRSLLPAAGETTTRTFGTAMTLLLERPELLARVREDRNLVSSLIDEAVRYEPVATFKVRQAARDVEIRGVSIPKGSMVQCIVSSANRDEEVFERADEFDIDRKSKPSFGFGFGPHVCIGQFIAKIELSVAINGVLDYMPGIRFDPDYPAPVIRGAQLRGPDSLHVVWDK</sequence>
<protein>
    <submittedName>
        <fullName evidence="3">Cytochrome P450</fullName>
    </submittedName>
</protein>
<keyword evidence="2" id="KW-0349">Heme</keyword>
<keyword evidence="2" id="KW-0560">Oxidoreductase</keyword>
<evidence type="ECO:0000256" key="1">
    <source>
        <dbReference type="ARBA" id="ARBA00010617"/>
    </source>
</evidence>
<dbReference type="Gene3D" id="1.10.630.10">
    <property type="entry name" value="Cytochrome P450"/>
    <property type="match status" value="1"/>
</dbReference>
<dbReference type="Proteomes" id="UP000765845">
    <property type="component" value="Unassembled WGS sequence"/>
</dbReference>
<evidence type="ECO:0000256" key="2">
    <source>
        <dbReference type="RuleBase" id="RU000461"/>
    </source>
</evidence>
<dbReference type="InterPro" id="IPR001128">
    <property type="entry name" value="Cyt_P450"/>
</dbReference>
<evidence type="ECO:0000313" key="3">
    <source>
        <dbReference type="EMBL" id="NKI16469.1"/>
    </source>
</evidence>
<accession>A0ABX1GBD6</accession>
<dbReference type="PANTHER" id="PTHR46696:SF3">
    <property type="entry name" value="PULCHERRIMINIC ACID SYNTHASE"/>
    <property type="match status" value="1"/>
</dbReference>
<name>A0ABX1GBD6_9GAMM</name>
<comment type="caution">
    <text evidence="3">The sequence shown here is derived from an EMBL/GenBank/DDBJ whole genome shotgun (WGS) entry which is preliminary data.</text>
</comment>
<evidence type="ECO:0000313" key="4">
    <source>
        <dbReference type="Proteomes" id="UP000765845"/>
    </source>
</evidence>
<reference evidence="3 4" key="1">
    <citation type="submission" date="2020-04" db="EMBL/GenBank/DDBJ databases">
        <authorList>
            <person name="Yoon J."/>
        </authorList>
    </citation>
    <scope>NUCLEOTIDE SEQUENCE [LARGE SCALE GENOMIC DNA]</scope>
    <source>
        <strain evidence="3 4">KMU-166</strain>
    </source>
</reference>
<organism evidence="3 4">
    <name type="scientific">Spongiibacter thalassae</name>
    <dbReference type="NCBI Taxonomy" id="2721624"/>
    <lineage>
        <taxon>Bacteria</taxon>
        <taxon>Pseudomonadati</taxon>
        <taxon>Pseudomonadota</taxon>
        <taxon>Gammaproteobacteria</taxon>
        <taxon>Cellvibrionales</taxon>
        <taxon>Spongiibacteraceae</taxon>
        <taxon>Spongiibacter</taxon>
    </lineage>
</organism>
<dbReference type="Pfam" id="PF00067">
    <property type="entry name" value="p450"/>
    <property type="match status" value="1"/>
</dbReference>
<keyword evidence="2" id="KW-0479">Metal-binding</keyword>
<dbReference type="PRINTS" id="PR00359">
    <property type="entry name" value="BP450"/>
</dbReference>
<dbReference type="PRINTS" id="PR00385">
    <property type="entry name" value="P450"/>
</dbReference>
<keyword evidence="2" id="KW-0408">Iron</keyword>
<dbReference type="InterPro" id="IPR017972">
    <property type="entry name" value="Cyt_P450_CS"/>
</dbReference>
<gene>
    <name evidence="3" type="ORF">HCU74_03440</name>
</gene>
<dbReference type="CDD" id="cd20629">
    <property type="entry name" value="P450_pinF1-like"/>
    <property type="match status" value="1"/>
</dbReference>